<sequence>MILQKQMMKMKTLKMMRQ</sequence>
<evidence type="ECO:0000313" key="1">
    <source>
        <dbReference type="EMBL" id="OTF70831.1"/>
    </source>
</evidence>
<reference evidence="1 2" key="1">
    <citation type="submission" date="2017-03" db="EMBL/GenBank/DDBJ databases">
        <title>Genome Survey of Euroglyphus maynei.</title>
        <authorList>
            <person name="Arlian L.G."/>
            <person name="Morgan M.S."/>
            <person name="Rider S.D."/>
        </authorList>
    </citation>
    <scope>NUCLEOTIDE SEQUENCE [LARGE SCALE GENOMIC DNA]</scope>
    <source>
        <strain evidence="1">Arlian Lab</strain>
        <tissue evidence="1">Whole body</tissue>
    </source>
</reference>
<dbReference type="AlphaFoldDB" id="A0A1Y3AQT6"/>
<dbReference type="Proteomes" id="UP000194236">
    <property type="component" value="Unassembled WGS sequence"/>
</dbReference>
<name>A0A1Y3AQT6_EURMA</name>
<proteinExistence type="predicted"/>
<protein>
    <submittedName>
        <fullName evidence="1">Uncharacterized protein</fullName>
    </submittedName>
</protein>
<keyword evidence="2" id="KW-1185">Reference proteome</keyword>
<dbReference type="EMBL" id="MUJZ01063798">
    <property type="protein sequence ID" value="OTF70831.1"/>
    <property type="molecule type" value="Genomic_DNA"/>
</dbReference>
<accession>A0A1Y3AQT6</accession>
<gene>
    <name evidence="1" type="ORF">BLA29_015550</name>
</gene>
<organism evidence="1 2">
    <name type="scientific">Euroglyphus maynei</name>
    <name type="common">Mayne's house dust mite</name>
    <dbReference type="NCBI Taxonomy" id="6958"/>
    <lineage>
        <taxon>Eukaryota</taxon>
        <taxon>Metazoa</taxon>
        <taxon>Ecdysozoa</taxon>
        <taxon>Arthropoda</taxon>
        <taxon>Chelicerata</taxon>
        <taxon>Arachnida</taxon>
        <taxon>Acari</taxon>
        <taxon>Acariformes</taxon>
        <taxon>Sarcoptiformes</taxon>
        <taxon>Astigmata</taxon>
        <taxon>Psoroptidia</taxon>
        <taxon>Analgoidea</taxon>
        <taxon>Pyroglyphidae</taxon>
        <taxon>Pyroglyphinae</taxon>
        <taxon>Euroglyphus</taxon>
    </lineage>
</organism>
<comment type="caution">
    <text evidence="1">The sequence shown here is derived from an EMBL/GenBank/DDBJ whole genome shotgun (WGS) entry which is preliminary data.</text>
</comment>
<evidence type="ECO:0000313" key="2">
    <source>
        <dbReference type="Proteomes" id="UP000194236"/>
    </source>
</evidence>